<proteinExistence type="predicted"/>
<evidence type="ECO:0008006" key="3">
    <source>
        <dbReference type="Google" id="ProtNLM"/>
    </source>
</evidence>
<sequence>MTGNGNKPANCFPFWAVWVVVTAFTIACKTSPARKPLQGICGTVIFKSGNHMPGPDRPQPKGQPVVREVLIYELTKTDQTEPTEDGFYARVKTRLVKKVKSNPDGTFYVSLPAGTYSVFVQEEKGLYANLFDGDNNIFPVTVEKNRQSTITFEITYQAVY</sequence>
<dbReference type="EMBL" id="JBHSMA010000004">
    <property type="protein sequence ID" value="MFC5410617.1"/>
    <property type="molecule type" value="Genomic_DNA"/>
</dbReference>
<dbReference type="PROSITE" id="PS51257">
    <property type="entry name" value="PROKAR_LIPOPROTEIN"/>
    <property type="match status" value="1"/>
</dbReference>
<protein>
    <recommendedName>
        <fullName evidence="3">Carboxypeptidase regulatory-like domain-containing protein</fullName>
    </recommendedName>
</protein>
<name>A0ABW0IGZ3_9BACT</name>
<keyword evidence="2" id="KW-1185">Reference proteome</keyword>
<evidence type="ECO:0000313" key="1">
    <source>
        <dbReference type="EMBL" id="MFC5410617.1"/>
    </source>
</evidence>
<reference evidence="2" key="1">
    <citation type="journal article" date="2019" name="Int. J. Syst. Evol. Microbiol.">
        <title>The Global Catalogue of Microorganisms (GCM) 10K type strain sequencing project: providing services to taxonomists for standard genome sequencing and annotation.</title>
        <authorList>
            <consortium name="The Broad Institute Genomics Platform"/>
            <consortium name="The Broad Institute Genome Sequencing Center for Infectious Disease"/>
            <person name="Wu L."/>
            <person name="Ma J."/>
        </authorList>
    </citation>
    <scope>NUCLEOTIDE SEQUENCE [LARGE SCALE GENOMIC DNA]</scope>
    <source>
        <strain evidence="2">CCUG 55250</strain>
    </source>
</reference>
<gene>
    <name evidence="1" type="ORF">ACFPMF_14940</name>
</gene>
<dbReference type="RefSeq" id="WP_379846391.1">
    <property type="nucleotide sequence ID" value="NZ_JBHSMA010000004.1"/>
</dbReference>
<evidence type="ECO:0000313" key="2">
    <source>
        <dbReference type="Proteomes" id="UP001596106"/>
    </source>
</evidence>
<accession>A0ABW0IGZ3</accession>
<organism evidence="1 2">
    <name type="scientific">Larkinella bovis</name>
    <dbReference type="NCBI Taxonomy" id="683041"/>
    <lineage>
        <taxon>Bacteria</taxon>
        <taxon>Pseudomonadati</taxon>
        <taxon>Bacteroidota</taxon>
        <taxon>Cytophagia</taxon>
        <taxon>Cytophagales</taxon>
        <taxon>Spirosomataceae</taxon>
        <taxon>Larkinella</taxon>
    </lineage>
</organism>
<comment type="caution">
    <text evidence="1">The sequence shown here is derived from an EMBL/GenBank/DDBJ whole genome shotgun (WGS) entry which is preliminary data.</text>
</comment>
<dbReference type="Proteomes" id="UP001596106">
    <property type="component" value="Unassembled WGS sequence"/>
</dbReference>